<organism evidence="1 2">
    <name type="scientific">Mycena pura</name>
    <dbReference type="NCBI Taxonomy" id="153505"/>
    <lineage>
        <taxon>Eukaryota</taxon>
        <taxon>Fungi</taxon>
        <taxon>Dikarya</taxon>
        <taxon>Basidiomycota</taxon>
        <taxon>Agaricomycotina</taxon>
        <taxon>Agaricomycetes</taxon>
        <taxon>Agaricomycetidae</taxon>
        <taxon>Agaricales</taxon>
        <taxon>Marasmiineae</taxon>
        <taxon>Mycenaceae</taxon>
        <taxon>Mycena</taxon>
    </lineage>
</organism>
<dbReference type="Gene3D" id="1.10.510.10">
    <property type="entry name" value="Transferase(Phosphotransferase) domain 1"/>
    <property type="match status" value="1"/>
</dbReference>
<dbReference type="PROSITE" id="PS00109">
    <property type="entry name" value="PROTEIN_KINASE_TYR"/>
    <property type="match status" value="1"/>
</dbReference>
<dbReference type="GO" id="GO:0004672">
    <property type="term" value="F:protein kinase activity"/>
    <property type="evidence" value="ECO:0007669"/>
    <property type="project" value="InterPro"/>
</dbReference>
<dbReference type="EMBL" id="JARJCW010000019">
    <property type="protein sequence ID" value="KAJ7214423.1"/>
    <property type="molecule type" value="Genomic_DNA"/>
</dbReference>
<comment type="caution">
    <text evidence="1">The sequence shown here is derived from an EMBL/GenBank/DDBJ whole genome shotgun (WGS) entry which is preliminary data.</text>
</comment>
<proteinExistence type="predicted"/>
<gene>
    <name evidence="1" type="ORF">GGX14DRAFT_563237</name>
</gene>
<dbReference type="InterPro" id="IPR008266">
    <property type="entry name" value="Tyr_kinase_AS"/>
</dbReference>
<sequence>MSSFFNRHLLQPPIACSLAATNDDAGRLKAQLLPLAPAAARVTSAGSASISKFELAWQRLRHPYIVPLIEIDMDSFPSSLYMCVAIADIPHSIDGVSHIREIAQGLAFLHDQDVVYGDLRGSNILMRQRRRRECAPDATEVLTPNTCGLEDYKRTSASDIYVFACACLQLNVTNASTCHRASNTTARALHARPARRSPFCRPPPRSARHPLLTASHCMPLATPPAARRTLPVA</sequence>
<dbReference type="Proteomes" id="UP001219525">
    <property type="component" value="Unassembled WGS sequence"/>
</dbReference>
<dbReference type="SUPFAM" id="SSF56112">
    <property type="entry name" value="Protein kinase-like (PK-like)"/>
    <property type="match status" value="1"/>
</dbReference>
<dbReference type="AlphaFoldDB" id="A0AAD6YE23"/>
<name>A0AAD6YE23_9AGAR</name>
<accession>A0AAD6YE23</accession>
<dbReference type="InterPro" id="IPR011009">
    <property type="entry name" value="Kinase-like_dom_sf"/>
</dbReference>
<reference evidence="1" key="1">
    <citation type="submission" date="2023-03" db="EMBL/GenBank/DDBJ databases">
        <title>Massive genome expansion in bonnet fungi (Mycena s.s.) driven by repeated elements and novel gene families across ecological guilds.</title>
        <authorList>
            <consortium name="Lawrence Berkeley National Laboratory"/>
            <person name="Harder C.B."/>
            <person name="Miyauchi S."/>
            <person name="Viragh M."/>
            <person name="Kuo A."/>
            <person name="Thoen E."/>
            <person name="Andreopoulos B."/>
            <person name="Lu D."/>
            <person name="Skrede I."/>
            <person name="Drula E."/>
            <person name="Henrissat B."/>
            <person name="Morin E."/>
            <person name="Kohler A."/>
            <person name="Barry K."/>
            <person name="LaButti K."/>
            <person name="Morin E."/>
            <person name="Salamov A."/>
            <person name="Lipzen A."/>
            <person name="Mereny Z."/>
            <person name="Hegedus B."/>
            <person name="Baldrian P."/>
            <person name="Stursova M."/>
            <person name="Weitz H."/>
            <person name="Taylor A."/>
            <person name="Grigoriev I.V."/>
            <person name="Nagy L.G."/>
            <person name="Martin F."/>
            <person name="Kauserud H."/>
        </authorList>
    </citation>
    <scope>NUCLEOTIDE SEQUENCE</scope>
    <source>
        <strain evidence="1">9144</strain>
    </source>
</reference>
<keyword evidence="2" id="KW-1185">Reference proteome</keyword>
<evidence type="ECO:0000313" key="2">
    <source>
        <dbReference type="Proteomes" id="UP001219525"/>
    </source>
</evidence>
<protein>
    <submittedName>
        <fullName evidence="1">Uncharacterized protein</fullName>
    </submittedName>
</protein>
<evidence type="ECO:0000313" key="1">
    <source>
        <dbReference type="EMBL" id="KAJ7214423.1"/>
    </source>
</evidence>